<evidence type="ECO:0000256" key="1">
    <source>
        <dbReference type="ARBA" id="ARBA00022723"/>
    </source>
</evidence>
<dbReference type="InterPro" id="IPR002219">
    <property type="entry name" value="PKC_DAG/PE"/>
</dbReference>
<organism evidence="4 5">
    <name type="scientific">Psylliodes chrysocephalus</name>
    <dbReference type="NCBI Taxonomy" id="3402493"/>
    <lineage>
        <taxon>Eukaryota</taxon>
        <taxon>Metazoa</taxon>
        <taxon>Ecdysozoa</taxon>
        <taxon>Arthropoda</taxon>
        <taxon>Hexapoda</taxon>
        <taxon>Insecta</taxon>
        <taxon>Pterygota</taxon>
        <taxon>Neoptera</taxon>
        <taxon>Endopterygota</taxon>
        <taxon>Coleoptera</taxon>
        <taxon>Polyphaga</taxon>
        <taxon>Cucujiformia</taxon>
        <taxon>Chrysomeloidea</taxon>
        <taxon>Chrysomelidae</taxon>
        <taxon>Galerucinae</taxon>
        <taxon>Alticini</taxon>
        <taxon>Psylliodes</taxon>
    </lineage>
</organism>
<evidence type="ECO:0000256" key="2">
    <source>
        <dbReference type="ARBA" id="ARBA00022833"/>
    </source>
</evidence>
<feature type="domain" description="Phorbol-ester/DAG-type" evidence="3">
    <location>
        <begin position="1"/>
        <end position="53"/>
    </location>
</feature>
<evidence type="ECO:0000313" key="5">
    <source>
        <dbReference type="Proteomes" id="UP001153636"/>
    </source>
</evidence>
<protein>
    <recommendedName>
        <fullName evidence="3">Phorbol-ester/DAG-type domain-containing protein</fullName>
    </recommendedName>
</protein>
<proteinExistence type="predicted"/>
<accession>A0A9P0CKL6</accession>
<evidence type="ECO:0000313" key="4">
    <source>
        <dbReference type="EMBL" id="CAH1101788.1"/>
    </source>
</evidence>
<dbReference type="GO" id="GO:0046872">
    <property type="term" value="F:metal ion binding"/>
    <property type="evidence" value="ECO:0007669"/>
    <property type="project" value="UniProtKB-KW"/>
</dbReference>
<dbReference type="InterPro" id="IPR046349">
    <property type="entry name" value="C1-like_sf"/>
</dbReference>
<name>A0A9P0CKL6_9CUCU</name>
<dbReference type="SUPFAM" id="SSF57889">
    <property type="entry name" value="Cysteine-rich domain"/>
    <property type="match status" value="1"/>
</dbReference>
<keyword evidence="1" id="KW-0479">Metal-binding</keyword>
<reference evidence="4" key="1">
    <citation type="submission" date="2022-01" db="EMBL/GenBank/DDBJ databases">
        <authorList>
            <person name="King R."/>
        </authorList>
    </citation>
    <scope>NUCLEOTIDE SEQUENCE</scope>
</reference>
<dbReference type="Proteomes" id="UP001153636">
    <property type="component" value="Chromosome 12"/>
</dbReference>
<evidence type="ECO:0000259" key="3">
    <source>
        <dbReference type="PROSITE" id="PS50081"/>
    </source>
</evidence>
<gene>
    <name evidence="4" type="ORF">PSYICH_LOCUS3374</name>
</gene>
<dbReference type="AlphaFoldDB" id="A0A9P0CKL6"/>
<dbReference type="EMBL" id="OV651824">
    <property type="protein sequence ID" value="CAH1101788.1"/>
    <property type="molecule type" value="Genomic_DNA"/>
</dbReference>
<keyword evidence="2" id="KW-0862">Zinc</keyword>
<dbReference type="PROSITE" id="PS50081">
    <property type="entry name" value="ZF_DAG_PE_2"/>
    <property type="match status" value="1"/>
</dbReference>
<keyword evidence="5" id="KW-1185">Reference proteome</keyword>
<sequence length="318" mass="35432">MPTGTGNSSGTNKCKRCKNNVTTGLKCIICGVLSHKSCLLKVKYATIIDDNLCNCCIDANNDANNEPLSVADDKQINNTTELELKVNFLEEIIKNKDIIIFNQGIAINALQDQVVLLKNSVSKPDTVQSHEVEKQFMSLKEHRNGSENPMNLNQGRAPFTNASVSNAIASAHTSNHCKKFIDLNNDHIIHSNNTFRTRDAVKPRNLLTGNMNTTSNLNLKASESQGIKYLHSTNWDPQTSTEELTKYLQGIIPSLRLEKLNSRYPQEYASFKLSVPNSEVNKIIKNIDRCICLAVGHICRTVRDFKSNSETGKINKNI</sequence>